<proteinExistence type="inferred from homology"/>
<dbReference type="GO" id="GO:0003677">
    <property type="term" value="F:DNA binding"/>
    <property type="evidence" value="ECO:0007669"/>
    <property type="project" value="UniProtKB-KW"/>
</dbReference>
<dbReference type="InterPro" id="IPR009057">
    <property type="entry name" value="Homeodomain-like_sf"/>
</dbReference>
<sequence length="105" mass="11860">MKSLNDAIDTTTPQGKLTFHLFASLAEFERDIIRERTKAGLEAARARGRKGGRPKGLSKEAKDKAMIAETLYRNGEMSVTDICKHLGIARSTLYKYLKYRKVKIN</sequence>
<dbReference type="Gene3D" id="3.40.50.1390">
    <property type="entry name" value="Resolvase, N-terminal catalytic domain"/>
    <property type="match status" value="1"/>
</dbReference>
<comment type="similarity">
    <text evidence="1">Belongs to the site-specific recombinase resolvase family.</text>
</comment>
<gene>
    <name evidence="5" type="ORF">CRP01_23645</name>
</gene>
<dbReference type="Gene3D" id="1.10.10.60">
    <property type="entry name" value="Homeodomain-like"/>
    <property type="match status" value="1"/>
</dbReference>
<dbReference type="Pfam" id="PF02796">
    <property type="entry name" value="HTH_7"/>
    <property type="match status" value="1"/>
</dbReference>
<dbReference type="OrthoDB" id="9797501at2"/>
<evidence type="ECO:0000313" key="5">
    <source>
        <dbReference type="EMBL" id="PHN03872.1"/>
    </source>
</evidence>
<dbReference type="PANTHER" id="PTHR30461">
    <property type="entry name" value="DNA-INVERTASE FROM LAMBDOID PROPHAGE"/>
    <property type="match status" value="1"/>
</dbReference>
<dbReference type="InterPro" id="IPR050639">
    <property type="entry name" value="SSR_resolvase"/>
</dbReference>
<evidence type="ECO:0000313" key="6">
    <source>
        <dbReference type="Proteomes" id="UP000223913"/>
    </source>
</evidence>
<dbReference type="InterPro" id="IPR006119">
    <property type="entry name" value="Resolv_N"/>
</dbReference>
<organism evidence="5 6">
    <name type="scientific">Flavilitoribacter nigricans (strain ATCC 23147 / DSM 23189 / NBRC 102662 / NCIMB 1420 / SS-2)</name>
    <name type="common">Lewinella nigricans</name>
    <dbReference type="NCBI Taxonomy" id="1122177"/>
    <lineage>
        <taxon>Bacteria</taxon>
        <taxon>Pseudomonadati</taxon>
        <taxon>Bacteroidota</taxon>
        <taxon>Saprospiria</taxon>
        <taxon>Saprospirales</taxon>
        <taxon>Lewinellaceae</taxon>
        <taxon>Flavilitoribacter</taxon>
    </lineage>
</organism>
<reference evidence="5 6" key="1">
    <citation type="submission" date="2017-10" db="EMBL/GenBank/DDBJ databases">
        <title>The draft genome sequence of Lewinella nigricans NBRC 102662.</title>
        <authorList>
            <person name="Wang K."/>
        </authorList>
    </citation>
    <scope>NUCLEOTIDE SEQUENCE [LARGE SCALE GENOMIC DNA]</scope>
    <source>
        <strain evidence="5 6">NBRC 102662</strain>
    </source>
</reference>
<keyword evidence="2" id="KW-0238">DNA-binding</keyword>
<protein>
    <recommendedName>
        <fullName evidence="4">Resolvase/invertase-type recombinase catalytic domain-containing protein</fullName>
    </recommendedName>
</protein>
<dbReference type="Proteomes" id="UP000223913">
    <property type="component" value="Unassembled WGS sequence"/>
</dbReference>
<name>A0A2D0N5R9_FLAN2</name>
<dbReference type="GO" id="GO:0000150">
    <property type="term" value="F:DNA strand exchange activity"/>
    <property type="evidence" value="ECO:0007669"/>
    <property type="project" value="InterPro"/>
</dbReference>
<dbReference type="InterPro" id="IPR006120">
    <property type="entry name" value="Resolvase_HTH_dom"/>
</dbReference>
<dbReference type="PROSITE" id="PS51736">
    <property type="entry name" value="RECOMBINASES_3"/>
    <property type="match status" value="1"/>
</dbReference>
<dbReference type="InterPro" id="IPR036162">
    <property type="entry name" value="Resolvase-like_N_sf"/>
</dbReference>
<accession>A0A2D0N5R9</accession>
<evidence type="ECO:0000256" key="1">
    <source>
        <dbReference type="ARBA" id="ARBA00009913"/>
    </source>
</evidence>
<dbReference type="SUPFAM" id="SSF53041">
    <property type="entry name" value="Resolvase-like"/>
    <property type="match status" value="1"/>
</dbReference>
<dbReference type="Pfam" id="PF00239">
    <property type="entry name" value="Resolvase"/>
    <property type="match status" value="1"/>
</dbReference>
<dbReference type="AlphaFoldDB" id="A0A2D0N5R9"/>
<feature type="domain" description="Resolvase/invertase-type recombinase catalytic" evidence="4">
    <location>
        <begin position="1"/>
        <end position="48"/>
    </location>
</feature>
<keyword evidence="6" id="KW-1185">Reference proteome</keyword>
<keyword evidence="3" id="KW-0233">DNA recombination</keyword>
<dbReference type="SUPFAM" id="SSF46689">
    <property type="entry name" value="Homeodomain-like"/>
    <property type="match status" value="1"/>
</dbReference>
<evidence type="ECO:0000259" key="4">
    <source>
        <dbReference type="PROSITE" id="PS51736"/>
    </source>
</evidence>
<evidence type="ECO:0000256" key="2">
    <source>
        <dbReference type="ARBA" id="ARBA00023125"/>
    </source>
</evidence>
<dbReference type="EMBL" id="PDUD01000028">
    <property type="protein sequence ID" value="PHN03872.1"/>
    <property type="molecule type" value="Genomic_DNA"/>
</dbReference>
<dbReference type="PANTHER" id="PTHR30461:SF2">
    <property type="entry name" value="SERINE RECOMBINASE PINE-RELATED"/>
    <property type="match status" value="1"/>
</dbReference>
<evidence type="ECO:0000256" key="3">
    <source>
        <dbReference type="ARBA" id="ARBA00023172"/>
    </source>
</evidence>
<comment type="caution">
    <text evidence="5">The sequence shown here is derived from an EMBL/GenBank/DDBJ whole genome shotgun (WGS) entry which is preliminary data.</text>
</comment>